<dbReference type="RefSeq" id="WP_075202914.1">
    <property type="nucleotide sequence ID" value="NZ_CBDGJQ010000010.1"/>
</dbReference>
<dbReference type="EMBL" id="DAAFWD010000010">
    <property type="protein sequence ID" value="HAB1714272.1"/>
    <property type="molecule type" value="Genomic_DNA"/>
</dbReference>
<proteinExistence type="predicted"/>
<dbReference type="EMBL" id="DAATPR010000093">
    <property type="protein sequence ID" value="HAE9595051.1"/>
    <property type="molecule type" value="Genomic_DNA"/>
</dbReference>
<evidence type="ECO:0000313" key="7">
    <source>
        <dbReference type="EMBL" id="HAE9595051.1"/>
    </source>
</evidence>
<dbReference type="EMBL" id="AAMEJC010000018">
    <property type="protein sequence ID" value="EDG4922103.1"/>
    <property type="molecule type" value="Genomic_DNA"/>
</dbReference>
<evidence type="ECO:0000313" key="5">
    <source>
        <dbReference type="EMBL" id="HAB3742001.1"/>
    </source>
</evidence>
<evidence type="ECO:0000313" key="4">
    <source>
        <dbReference type="EMBL" id="HAB1714272.1"/>
    </source>
</evidence>
<organism evidence="3">
    <name type="scientific">Salmonella derby</name>
    <dbReference type="NCBI Taxonomy" id="28144"/>
    <lineage>
        <taxon>Bacteria</taxon>
        <taxon>Pseudomonadati</taxon>
        <taxon>Pseudomonadota</taxon>
        <taxon>Gammaproteobacteria</taxon>
        <taxon>Enterobacterales</taxon>
        <taxon>Enterobacteriaceae</taxon>
        <taxon>Salmonella</taxon>
    </lineage>
</organism>
<dbReference type="EMBL" id="AAHWEW010000023">
    <property type="protein sequence ID" value="ECB0112551.1"/>
    <property type="molecule type" value="Genomic_DNA"/>
</dbReference>
<reference evidence="3" key="2">
    <citation type="submission" date="2018-07" db="EMBL/GenBank/DDBJ databases">
        <authorList>
            <person name="Ashton P.M."/>
            <person name="Dallman T."/>
            <person name="Nair S."/>
            <person name="De Pinna E."/>
            <person name="Peters T."/>
            <person name="Grant K."/>
        </authorList>
    </citation>
    <scope>NUCLEOTIDE SEQUENCE</scope>
    <source>
        <strain evidence="2">304435</strain>
        <strain evidence="3">318351</strain>
        <strain evidence="1">620480</strain>
    </source>
</reference>
<dbReference type="InterPro" id="IPR025534">
    <property type="entry name" value="DUF4420"/>
</dbReference>
<reference evidence="4" key="3">
    <citation type="submission" date="2019-10" db="EMBL/GenBank/DDBJ databases">
        <authorList>
            <consortium name="NCBI Pathogen Detection Project"/>
        </authorList>
    </citation>
    <scope>NUCLEOTIDE SEQUENCE</scope>
    <source>
        <strain evidence="4">Salmonella enterica</strain>
    </source>
</reference>
<sequence length="313" mass="35953">MKTTPETLLNQWDNIIYKDGGFLQIDTQHPLEWHIGYQSANQRTLLLVCNAEINAIESSKSMIVSRRQREIDNRWTLTFELMRNAEQDVFAIFCCDIIEFSRTASDEKEALTFVIKRYRQWSRLLELQKNGLMDENKCKGLLGELLFLEEYMSYGGSVQNAVQGWVGAEGADQDFMYSEGWYEVKSIGISAASVTISSLEQLDCTLAGELVVVRIDKVAPEREGSISLNEMVCRICSKLSPYSDSLELFQHKLTSYGYIDIKEYSEQKYYYQGMQRYEVDTLFPRLTSNSVPIEVLSLSYELSLPAMSKWLKG</sequence>
<dbReference type="EMBL" id="AAMDYK010000020">
    <property type="protein sequence ID" value="EDG3715016.1"/>
    <property type="molecule type" value="Genomic_DNA"/>
</dbReference>
<evidence type="ECO:0000313" key="6">
    <source>
        <dbReference type="EMBL" id="HAB5094224.1"/>
    </source>
</evidence>
<gene>
    <name evidence="3" type="ORF">B7M71_09280</name>
    <name evidence="2" type="ORF">B7M84_19945</name>
    <name evidence="1" type="ORF">EUR47_20715</name>
    <name evidence="7" type="ORF">G4X31_004482</name>
    <name evidence="6" type="ORF">GB096_17055</name>
    <name evidence="5" type="ORF">GBV43_22700</name>
    <name evidence="4" type="ORF">GBY02_17140</name>
</gene>
<evidence type="ECO:0000313" key="3">
    <source>
        <dbReference type="EMBL" id="EDG4922103.1"/>
    </source>
</evidence>
<comment type="caution">
    <text evidence="3">The sequence shown here is derived from an EMBL/GenBank/DDBJ whole genome shotgun (WGS) entry which is preliminary data.</text>
</comment>
<dbReference type="EMBL" id="DAAGNA010000132">
    <property type="protein sequence ID" value="HAB3742001.1"/>
    <property type="molecule type" value="Genomic_DNA"/>
</dbReference>
<evidence type="ECO:0000313" key="1">
    <source>
        <dbReference type="EMBL" id="ECB0112551.1"/>
    </source>
</evidence>
<dbReference type="Pfam" id="PF14390">
    <property type="entry name" value="DUF4420"/>
    <property type="match status" value="1"/>
</dbReference>
<accession>A0A630V0K1</accession>
<evidence type="ECO:0000313" key="2">
    <source>
        <dbReference type="EMBL" id="EDG3715016.1"/>
    </source>
</evidence>
<dbReference type="AlphaFoldDB" id="A0A630V0K1"/>
<protein>
    <submittedName>
        <fullName evidence="3">PD-(D/E)XK motif protein</fullName>
    </submittedName>
</protein>
<reference evidence="4" key="1">
    <citation type="journal article" date="2018" name="Genome Biol.">
        <title>SKESA: strategic k-mer extension for scrupulous assemblies.</title>
        <authorList>
            <person name="Souvorov A."/>
            <person name="Agarwala R."/>
            <person name="Lipman D.J."/>
        </authorList>
    </citation>
    <scope>NUCLEOTIDE SEQUENCE</scope>
    <source>
        <strain evidence="4">Salmonella enterica</strain>
    </source>
</reference>
<dbReference type="EMBL" id="DAAGYQ010000011">
    <property type="protein sequence ID" value="HAB5094224.1"/>
    <property type="molecule type" value="Genomic_DNA"/>
</dbReference>
<name>A0A630V0K1_SALDE</name>